<dbReference type="RefSeq" id="WP_068864543.1">
    <property type="nucleotide sequence ID" value="NZ_LZYB01000004.1"/>
</dbReference>
<dbReference type="EMBL" id="LZYB01000004">
    <property type="protein sequence ID" value="OBV10775.1"/>
    <property type="molecule type" value="Genomic_DNA"/>
</dbReference>
<dbReference type="AlphaFoldDB" id="A0A1A7BHU4"/>
<dbReference type="Proteomes" id="UP000092484">
    <property type="component" value="Unassembled WGS sequence"/>
</dbReference>
<evidence type="ECO:0000313" key="2">
    <source>
        <dbReference type="Proteomes" id="UP000092484"/>
    </source>
</evidence>
<dbReference type="Pfam" id="PF07372">
    <property type="entry name" value="DUF1491"/>
    <property type="match status" value="1"/>
</dbReference>
<reference evidence="1 2" key="1">
    <citation type="submission" date="2016-06" db="EMBL/GenBank/DDBJ databases">
        <title>Genome sequence of Porphyrobacter dokdonensis DSW-74.</title>
        <authorList>
            <person name="Kim J.F."/>
            <person name="Song J.Y."/>
        </authorList>
    </citation>
    <scope>NUCLEOTIDE SEQUENCE [LARGE SCALE GENOMIC DNA]</scope>
    <source>
        <strain evidence="1 2">DSW-74</strain>
    </source>
</reference>
<gene>
    <name evidence="1" type="ORF">I603_1988</name>
</gene>
<dbReference type="PATRIC" id="fig|1300349.4.peg.1980"/>
<accession>A0A1A7BHU4</accession>
<keyword evidence="2" id="KW-1185">Reference proteome</keyword>
<dbReference type="InterPro" id="IPR009964">
    <property type="entry name" value="DUF1491"/>
</dbReference>
<sequence>MSQRLPAHLEVGAILRLAESQGGFATVLARGERDAGTILLVTTCRGKAARLYERMPNLDGSRSFVTTKEEDPEKQQDFSEYLARRRRQDADIWLIEVDIDVPERFVAQIDTLT</sequence>
<organism evidence="1 2">
    <name type="scientific">Erythrobacter dokdonensis DSW-74</name>
    <dbReference type="NCBI Taxonomy" id="1300349"/>
    <lineage>
        <taxon>Bacteria</taxon>
        <taxon>Pseudomonadati</taxon>
        <taxon>Pseudomonadota</taxon>
        <taxon>Alphaproteobacteria</taxon>
        <taxon>Sphingomonadales</taxon>
        <taxon>Erythrobacteraceae</taxon>
        <taxon>Erythrobacter/Porphyrobacter group</taxon>
        <taxon>Erythrobacter</taxon>
    </lineage>
</organism>
<dbReference type="STRING" id="1300349.I603_1988"/>
<comment type="caution">
    <text evidence="1">The sequence shown here is derived from an EMBL/GenBank/DDBJ whole genome shotgun (WGS) entry which is preliminary data.</text>
</comment>
<name>A0A1A7BHU4_9SPHN</name>
<evidence type="ECO:0000313" key="1">
    <source>
        <dbReference type="EMBL" id="OBV10775.1"/>
    </source>
</evidence>
<protein>
    <submittedName>
        <fullName evidence="1">DUF1491 domain-containing protein</fullName>
    </submittedName>
</protein>
<proteinExistence type="predicted"/>
<dbReference type="Gene3D" id="3.40.1530.20">
    <property type="entry name" value="Protein of unknown function (DUF1491)"/>
    <property type="match status" value="1"/>
</dbReference>